<gene>
    <name evidence="2" type="ORF">fugu_004933</name>
</gene>
<reference evidence="2 3" key="1">
    <citation type="submission" date="2019-04" db="EMBL/GenBank/DDBJ databases">
        <title>The sequence and de novo assembly of Takifugu bimaculatus genome using PacBio and Hi-C technologies.</title>
        <authorList>
            <person name="Xu P."/>
            <person name="Liu B."/>
            <person name="Zhou Z."/>
        </authorList>
    </citation>
    <scope>NUCLEOTIDE SEQUENCE [LARGE SCALE GENOMIC DNA]</scope>
    <source>
        <strain evidence="2">TB-2018</strain>
        <tissue evidence="2">Muscle</tissue>
    </source>
</reference>
<evidence type="ECO:0000313" key="2">
    <source>
        <dbReference type="EMBL" id="TNM88679.1"/>
    </source>
</evidence>
<organism evidence="2 3">
    <name type="scientific">Takifugu bimaculatus</name>
    <dbReference type="NCBI Taxonomy" id="433685"/>
    <lineage>
        <taxon>Eukaryota</taxon>
        <taxon>Metazoa</taxon>
        <taxon>Chordata</taxon>
        <taxon>Craniata</taxon>
        <taxon>Vertebrata</taxon>
        <taxon>Euteleostomi</taxon>
        <taxon>Actinopterygii</taxon>
        <taxon>Neopterygii</taxon>
        <taxon>Teleostei</taxon>
        <taxon>Neoteleostei</taxon>
        <taxon>Acanthomorphata</taxon>
        <taxon>Eupercaria</taxon>
        <taxon>Tetraodontiformes</taxon>
        <taxon>Tetradontoidea</taxon>
        <taxon>Tetraodontidae</taxon>
        <taxon>Takifugu</taxon>
    </lineage>
</organism>
<dbReference type="GO" id="GO:0005634">
    <property type="term" value="C:nucleus"/>
    <property type="evidence" value="ECO:0007669"/>
    <property type="project" value="TreeGrafter"/>
</dbReference>
<evidence type="ECO:0000313" key="3">
    <source>
        <dbReference type="Proteomes" id="UP000516260"/>
    </source>
</evidence>
<accession>A0A4Z2BA25</accession>
<sequence>MEGRASRPECRNMDACLRRLKQELVSMKEAGDGLHAQMNSMMGALQELKLLQVQTALENLDITGRPINRGNPPAPPSSSSGSNGHSRYECEHRSQLLLSSRRV</sequence>
<dbReference type="EMBL" id="SWLE01000018">
    <property type="protein sequence ID" value="TNM88679.1"/>
    <property type="molecule type" value="Genomic_DNA"/>
</dbReference>
<dbReference type="PANTHER" id="PTHR28615">
    <property type="entry name" value="PAK4-INHIBITOR INKA1-RELATED"/>
    <property type="match status" value="1"/>
</dbReference>
<protein>
    <submittedName>
        <fullName evidence="2">Uncharacterized protein</fullName>
    </submittedName>
</protein>
<feature type="region of interest" description="Disordered" evidence="1">
    <location>
        <begin position="62"/>
        <end position="103"/>
    </location>
</feature>
<dbReference type="GO" id="GO:0019901">
    <property type="term" value="F:protein kinase binding"/>
    <property type="evidence" value="ECO:0007669"/>
    <property type="project" value="TreeGrafter"/>
</dbReference>
<dbReference type="GO" id="GO:0030291">
    <property type="term" value="F:protein serine/threonine kinase inhibitor activity"/>
    <property type="evidence" value="ECO:0007669"/>
    <property type="project" value="InterPro"/>
</dbReference>
<dbReference type="PANTHER" id="PTHR28615:SF2">
    <property type="entry name" value="PAK4-INHIBITOR INKA2"/>
    <property type="match status" value="1"/>
</dbReference>
<dbReference type="Proteomes" id="UP000516260">
    <property type="component" value="Chromosome 5"/>
</dbReference>
<keyword evidence="3" id="KW-1185">Reference proteome</keyword>
<evidence type="ECO:0000256" key="1">
    <source>
        <dbReference type="SAM" id="MobiDB-lite"/>
    </source>
</evidence>
<name>A0A4Z2BA25_9TELE</name>
<proteinExistence type="predicted"/>
<comment type="caution">
    <text evidence="2">The sequence shown here is derived from an EMBL/GenBank/DDBJ whole genome shotgun (WGS) entry which is preliminary data.</text>
</comment>
<dbReference type="AlphaFoldDB" id="A0A4Z2BA25"/>
<dbReference type="InterPro" id="IPR039201">
    <property type="entry name" value="Inka"/>
</dbReference>